<protein>
    <submittedName>
        <fullName evidence="2">HD domain-containing protein</fullName>
    </submittedName>
</protein>
<evidence type="ECO:0000313" key="3">
    <source>
        <dbReference type="Proteomes" id="UP000463883"/>
    </source>
</evidence>
<gene>
    <name evidence="2" type="ORF">Ami3637_14080</name>
</gene>
<dbReference type="SUPFAM" id="SSF109604">
    <property type="entry name" value="HD-domain/PDEase-like"/>
    <property type="match status" value="1"/>
</dbReference>
<organism evidence="2 3">
    <name type="scientific">Aminipila terrae</name>
    <dbReference type="NCBI Taxonomy" id="2697030"/>
    <lineage>
        <taxon>Bacteria</taxon>
        <taxon>Bacillati</taxon>
        <taxon>Bacillota</taxon>
        <taxon>Clostridia</taxon>
        <taxon>Peptostreptococcales</taxon>
        <taxon>Anaerovoracaceae</taxon>
        <taxon>Aminipila</taxon>
    </lineage>
</organism>
<accession>A0A6P1MJH7</accession>
<dbReference type="AlphaFoldDB" id="A0A6P1MJH7"/>
<dbReference type="EMBL" id="CP047591">
    <property type="protein sequence ID" value="QHI73353.1"/>
    <property type="molecule type" value="Genomic_DNA"/>
</dbReference>
<dbReference type="Gene3D" id="1.10.3210.10">
    <property type="entry name" value="Hypothetical protein af1432"/>
    <property type="match status" value="1"/>
</dbReference>
<dbReference type="RefSeq" id="WP_162363118.1">
    <property type="nucleotide sequence ID" value="NZ_CP047591.1"/>
</dbReference>
<dbReference type="Proteomes" id="UP000463883">
    <property type="component" value="Chromosome"/>
</dbReference>
<name>A0A6P1MJH7_9FIRM</name>
<feature type="domain" description="HD" evidence="1">
    <location>
        <begin position="52"/>
        <end position="121"/>
    </location>
</feature>
<sequence length="185" mass="21192">MFDGNIDRSFVTTYYKRKFNPTRAAEQDITIGDVAHALSLICRANGHLKIFFSVAQHSINCALEARERGHSEKIQLHCLLHDASEAYIGDVITPLKIQLNAYKDYENALQATVLKALDVETPDEEEAAIIKEIDSCMLYHEFKLLHGDLLFKKEPEMHISIAEDEVPHSQIEAQFIQLYRELKTY</sequence>
<dbReference type="KEGG" id="amic:Ami3637_14080"/>
<evidence type="ECO:0000313" key="2">
    <source>
        <dbReference type="EMBL" id="QHI73353.1"/>
    </source>
</evidence>
<dbReference type="Pfam" id="PF13023">
    <property type="entry name" value="HD_3"/>
    <property type="match status" value="1"/>
</dbReference>
<dbReference type="InterPro" id="IPR006674">
    <property type="entry name" value="HD_domain"/>
</dbReference>
<proteinExistence type="predicted"/>
<evidence type="ECO:0000259" key="1">
    <source>
        <dbReference type="Pfam" id="PF13023"/>
    </source>
</evidence>
<reference evidence="2 3" key="1">
    <citation type="submission" date="2020-01" db="EMBL/GenBank/DDBJ databases">
        <title>Genomic analysis of Aminipila sp. CBA3637.</title>
        <authorList>
            <person name="Kim Y.B."/>
            <person name="Roh S.W."/>
        </authorList>
    </citation>
    <scope>NUCLEOTIDE SEQUENCE [LARGE SCALE GENOMIC DNA]</scope>
    <source>
        <strain evidence="2 3">CBA3637</strain>
    </source>
</reference>
<keyword evidence="3" id="KW-1185">Reference proteome</keyword>